<keyword evidence="3" id="KW-1185">Reference proteome</keyword>
<dbReference type="AlphaFoldDB" id="A0A8S0WLK1"/>
<dbReference type="InterPro" id="IPR056690">
    <property type="entry name" value="DUF7788"/>
</dbReference>
<organism evidence="2 3">
    <name type="scientific">Cyclocybe aegerita</name>
    <name type="common">Black poplar mushroom</name>
    <name type="synonym">Agrocybe aegerita</name>
    <dbReference type="NCBI Taxonomy" id="1973307"/>
    <lineage>
        <taxon>Eukaryota</taxon>
        <taxon>Fungi</taxon>
        <taxon>Dikarya</taxon>
        <taxon>Basidiomycota</taxon>
        <taxon>Agaricomycotina</taxon>
        <taxon>Agaricomycetes</taxon>
        <taxon>Agaricomycetidae</taxon>
        <taxon>Agaricales</taxon>
        <taxon>Agaricineae</taxon>
        <taxon>Bolbitiaceae</taxon>
        <taxon>Cyclocybe</taxon>
    </lineage>
</organism>
<dbReference type="InterPro" id="IPR011205">
    <property type="entry name" value="UCP015417_vWA"/>
</dbReference>
<dbReference type="OrthoDB" id="1149618at2759"/>
<gene>
    <name evidence="2" type="ORF">AAE3_LOCUS2793</name>
</gene>
<dbReference type="PANTHER" id="PTHR31373">
    <property type="entry name" value="OS06G0652100 PROTEIN"/>
    <property type="match status" value="1"/>
</dbReference>
<comment type="caution">
    <text evidence="2">The sequence shown here is derived from an EMBL/GenBank/DDBJ whole genome shotgun (WGS) entry which is preliminary data.</text>
</comment>
<reference evidence="2 3" key="1">
    <citation type="submission" date="2020-01" db="EMBL/GenBank/DDBJ databases">
        <authorList>
            <person name="Gupta K D."/>
        </authorList>
    </citation>
    <scope>NUCLEOTIDE SEQUENCE [LARGE SCALE GENOMIC DNA]</scope>
</reference>
<dbReference type="PANTHER" id="PTHR31373:SF27">
    <property type="entry name" value="TROVE DOMAIN-CONTAINING PROTEIN"/>
    <property type="match status" value="1"/>
</dbReference>
<feature type="domain" description="DUF7788" evidence="1">
    <location>
        <begin position="1"/>
        <end position="150"/>
    </location>
</feature>
<dbReference type="Pfam" id="PF25043">
    <property type="entry name" value="DUF7788"/>
    <property type="match status" value="1"/>
</dbReference>
<sequence length="162" mass="18460">MEDSDWGMTTNLNAVFCDLILPLAVKNKVLPEDMIKRIFIFSDMQFDEARPSYQQRSKWETNYDIIAQEYAKHGYDVPQIVYWDLATNGHHTVEVQSDTKGVAMMNGFSPSMLKVFMGEESDDSTDPQPDKPAASQVKEVMTPISVMRKALKDSFDRLVVVD</sequence>
<evidence type="ECO:0000313" key="3">
    <source>
        <dbReference type="Proteomes" id="UP000467700"/>
    </source>
</evidence>
<dbReference type="EMBL" id="CACVBS010000029">
    <property type="protein sequence ID" value="CAA7260372.1"/>
    <property type="molecule type" value="Genomic_DNA"/>
</dbReference>
<protein>
    <recommendedName>
        <fullName evidence="1">DUF7788 domain-containing protein</fullName>
    </recommendedName>
</protein>
<proteinExistence type="predicted"/>
<evidence type="ECO:0000313" key="2">
    <source>
        <dbReference type="EMBL" id="CAA7260372.1"/>
    </source>
</evidence>
<name>A0A8S0WLK1_CYCAE</name>
<evidence type="ECO:0000259" key="1">
    <source>
        <dbReference type="Pfam" id="PF25043"/>
    </source>
</evidence>
<dbReference type="Proteomes" id="UP000467700">
    <property type="component" value="Unassembled WGS sequence"/>
</dbReference>
<accession>A0A8S0WLK1</accession>